<dbReference type="EMBL" id="CAJNYV010002790">
    <property type="protein sequence ID" value="CAF3503115.1"/>
    <property type="molecule type" value="Genomic_DNA"/>
</dbReference>
<dbReference type="Proteomes" id="UP000663865">
    <property type="component" value="Unassembled WGS sequence"/>
</dbReference>
<organism evidence="2 3">
    <name type="scientific">Rotaria socialis</name>
    <dbReference type="NCBI Taxonomy" id="392032"/>
    <lineage>
        <taxon>Eukaryota</taxon>
        <taxon>Metazoa</taxon>
        <taxon>Spiralia</taxon>
        <taxon>Gnathifera</taxon>
        <taxon>Rotifera</taxon>
        <taxon>Eurotatoria</taxon>
        <taxon>Bdelloidea</taxon>
        <taxon>Philodinida</taxon>
        <taxon>Philodinidae</taxon>
        <taxon>Rotaria</taxon>
    </lineage>
</organism>
<evidence type="ECO:0000313" key="1">
    <source>
        <dbReference type="EMBL" id="CAF3503115.1"/>
    </source>
</evidence>
<sequence length="457" mass="52379">MDIVPEKNSPTMARRGNHVSTLDMMNSTTRNDLSVSIGADDQLRSLRQSTSNLLPALLENETQSESDPRQQPHTLIPNYNRILLNLFSLRVMEAGKFPDEWTLQSYTGLQSWMYLHSNQHSVQQLCEALQRMRLTHDYNHKQKIVFNIQVITAEASHAVGANQLALCIYDQAQTLSNEDLNRSDDTTNSVTDLERHQIAKKLKDLGKKLEFSAQFQAEIISRQRNLRGVSNLPNFLRLLNIVQAVNEEESRHIWRQIVLHVARVLDSALESAEQLFKYAYSLPQNSLQCANMLYVALNIYLLAKGRHSFDDPRQLDVFKLLNDIAADFELYGDQSKQFSPLHKMAHVWGTAAVAYYLHKKKHEYELCSSVMRVTFETLGIYFLSSGIESLCLLAREHAHEFCDMMANSPNVEVKNPDCIYHVRRCLRDVNTCIPFSTDEVERMVAEFINIDASNNTE</sequence>
<proteinExistence type="predicted"/>
<dbReference type="EMBL" id="CAJOBS010000720">
    <property type="protein sequence ID" value="CAF4631574.1"/>
    <property type="molecule type" value="Genomic_DNA"/>
</dbReference>
<protein>
    <submittedName>
        <fullName evidence="2">Uncharacterized protein</fullName>
    </submittedName>
</protein>
<dbReference type="Proteomes" id="UP000663838">
    <property type="component" value="Unassembled WGS sequence"/>
</dbReference>
<evidence type="ECO:0000313" key="3">
    <source>
        <dbReference type="Proteomes" id="UP000663838"/>
    </source>
</evidence>
<dbReference type="AlphaFoldDB" id="A0A821E569"/>
<gene>
    <name evidence="1" type="ORF">KIK155_LOCUS15904</name>
    <name evidence="2" type="ORF">TOA249_LOCUS12635</name>
</gene>
<name>A0A821E569_9BILA</name>
<accession>A0A821E569</accession>
<evidence type="ECO:0000313" key="2">
    <source>
        <dbReference type="EMBL" id="CAF4631574.1"/>
    </source>
</evidence>
<reference evidence="2" key="1">
    <citation type="submission" date="2021-02" db="EMBL/GenBank/DDBJ databases">
        <authorList>
            <person name="Nowell W R."/>
        </authorList>
    </citation>
    <scope>NUCLEOTIDE SEQUENCE</scope>
</reference>
<comment type="caution">
    <text evidence="2">The sequence shown here is derived from an EMBL/GenBank/DDBJ whole genome shotgun (WGS) entry which is preliminary data.</text>
</comment>